<feature type="domain" description="PAS" evidence="9">
    <location>
        <begin position="309"/>
        <end position="379"/>
    </location>
</feature>
<keyword evidence="12" id="KW-1185">Reference proteome</keyword>
<evidence type="ECO:0000256" key="3">
    <source>
        <dbReference type="ARBA" id="ARBA00022553"/>
    </source>
</evidence>
<feature type="domain" description="PAS" evidence="9">
    <location>
        <begin position="1362"/>
        <end position="1411"/>
    </location>
</feature>
<protein>
    <recommendedName>
        <fullName evidence="2">histidine kinase</fullName>
        <ecNumber evidence="2">2.7.13.3</ecNumber>
    </recommendedName>
</protein>
<evidence type="ECO:0000256" key="4">
    <source>
        <dbReference type="ARBA" id="ARBA00022679"/>
    </source>
</evidence>
<feature type="domain" description="PAS" evidence="9">
    <location>
        <begin position="1487"/>
        <end position="1556"/>
    </location>
</feature>
<dbReference type="CDD" id="cd00082">
    <property type="entry name" value="HisKA"/>
    <property type="match status" value="1"/>
</dbReference>
<dbReference type="Pfam" id="PF13185">
    <property type="entry name" value="GAF_2"/>
    <property type="match status" value="1"/>
</dbReference>
<feature type="domain" description="PAS" evidence="9">
    <location>
        <begin position="560"/>
        <end position="602"/>
    </location>
</feature>
<dbReference type="Gene3D" id="3.30.450.40">
    <property type="match status" value="1"/>
</dbReference>
<feature type="domain" description="PAS" evidence="9">
    <location>
        <begin position="731"/>
        <end position="801"/>
    </location>
</feature>
<dbReference type="Gene3D" id="3.30.450.20">
    <property type="entry name" value="PAS domain"/>
    <property type="match status" value="9"/>
</dbReference>
<feature type="domain" description="PAC" evidence="10">
    <location>
        <begin position="381"/>
        <end position="431"/>
    </location>
</feature>
<evidence type="ECO:0000259" key="9">
    <source>
        <dbReference type="PROSITE" id="PS50112"/>
    </source>
</evidence>
<feature type="domain" description="PAC" evidence="10">
    <location>
        <begin position="804"/>
        <end position="857"/>
    </location>
</feature>
<dbReference type="InterPro" id="IPR001789">
    <property type="entry name" value="Sig_transdc_resp-reg_receiver"/>
</dbReference>
<dbReference type="InterPro" id="IPR005467">
    <property type="entry name" value="His_kinase_dom"/>
</dbReference>
<dbReference type="InterPro" id="IPR003661">
    <property type="entry name" value="HisK_dim/P_dom"/>
</dbReference>
<keyword evidence="4" id="KW-0808">Transferase</keyword>
<evidence type="ECO:0000256" key="6">
    <source>
        <dbReference type="PROSITE-ProRule" id="PRU00169"/>
    </source>
</evidence>
<evidence type="ECO:0000313" key="11">
    <source>
        <dbReference type="EMBL" id="QVV89863.1"/>
    </source>
</evidence>
<dbReference type="SMART" id="SM00388">
    <property type="entry name" value="HisKA"/>
    <property type="match status" value="1"/>
</dbReference>
<evidence type="ECO:0000256" key="1">
    <source>
        <dbReference type="ARBA" id="ARBA00000085"/>
    </source>
</evidence>
<dbReference type="Proteomes" id="UP000680656">
    <property type="component" value="Chromosome"/>
</dbReference>
<dbReference type="Pfam" id="PF13188">
    <property type="entry name" value="PAS_8"/>
    <property type="match status" value="1"/>
</dbReference>
<feature type="domain" description="PAC" evidence="10">
    <location>
        <begin position="507"/>
        <end position="559"/>
    </location>
</feature>
<dbReference type="SUPFAM" id="SSF55785">
    <property type="entry name" value="PYP-like sensor domain (PAS domain)"/>
    <property type="match status" value="9"/>
</dbReference>
<dbReference type="PRINTS" id="PR00344">
    <property type="entry name" value="BCTRLSENSOR"/>
</dbReference>
<comment type="caution">
    <text evidence="6">Lacks conserved residue(s) required for the propagation of feature annotation.</text>
</comment>
<evidence type="ECO:0000259" key="8">
    <source>
        <dbReference type="PROSITE" id="PS50110"/>
    </source>
</evidence>
<dbReference type="InterPro" id="IPR004358">
    <property type="entry name" value="Sig_transdc_His_kin-like_C"/>
</dbReference>
<reference evidence="11 12" key="1">
    <citation type="submission" date="2021-05" db="EMBL/GenBank/DDBJ databases">
        <title>A novel Methanospirillum isolate from a pyrite-forming mixed culture.</title>
        <authorList>
            <person name="Bunk B."/>
            <person name="Sproer C."/>
            <person name="Spring S."/>
            <person name="Pester M."/>
        </authorList>
    </citation>
    <scope>NUCLEOTIDE SEQUENCE [LARGE SCALE GENOMIC DNA]</scope>
    <source>
        <strain evidence="11 12">J.3.6.1-F.2.7.3</strain>
    </source>
</reference>
<dbReference type="Pfam" id="PF13426">
    <property type="entry name" value="PAS_9"/>
    <property type="match status" value="5"/>
</dbReference>
<feature type="domain" description="PAS" evidence="9">
    <location>
        <begin position="1097"/>
        <end position="1168"/>
    </location>
</feature>
<dbReference type="Gene3D" id="2.10.70.100">
    <property type="match status" value="1"/>
</dbReference>
<evidence type="ECO:0000256" key="5">
    <source>
        <dbReference type="ARBA" id="ARBA00022777"/>
    </source>
</evidence>
<dbReference type="PROSITE" id="PS50112">
    <property type="entry name" value="PAS"/>
    <property type="match status" value="7"/>
</dbReference>
<feature type="domain" description="PAC" evidence="10">
    <location>
        <begin position="1309"/>
        <end position="1361"/>
    </location>
</feature>
<dbReference type="PROSITE" id="PS50110">
    <property type="entry name" value="RESPONSE_REGULATORY"/>
    <property type="match status" value="1"/>
</dbReference>
<dbReference type="GeneID" id="65096522"/>
<dbReference type="RefSeq" id="WP_214420645.1">
    <property type="nucleotide sequence ID" value="NZ_CP075546.1"/>
</dbReference>
<dbReference type="InterPro" id="IPR003018">
    <property type="entry name" value="GAF"/>
</dbReference>
<dbReference type="InterPro" id="IPR035965">
    <property type="entry name" value="PAS-like_dom_sf"/>
</dbReference>
<dbReference type="InterPro" id="IPR013655">
    <property type="entry name" value="PAS_fold_3"/>
</dbReference>
<dbReference type="SMART" id="SM00387">
    <property type="entry name" value="HATPase_c"/>
    <property type="match status" value="1"/>
</dbReference>
<feature type="domain" description="Histidine kinase" evidence="7">
    <location>
        <begin position="1720"/>
        <end position="1818"/>
    </location>
</feature>
<keyword evidence="3" id="KW-0597">Phosphoprotein</keyword>
<feature type="domain" description="Response regulatory" evidence="8">
    <location>
        <begin position="3"/>
        <end position="118"/>
    </location>
</feature>
<dbReference type="Gene3D" id="3.40.50.2300">
    <property type="match status" value="1"/>
</dbReference>
<dbReference type="InterPro" id="IPR000014">
    <property type="entry name" value="PAS"/>
</dbReference>
<dbReference type="InterPro" id="IPR001610">
    <property type="entry name" value="PAC"/>
</dbReference>
<accession>A0A8E7EHX9</accession>
<dbReference type="EMBL" id="CP075546">
    <property type="protein sequence ID" value="QVV89863.1"/>
    <property type="molecule type" value="Genomic_DNA"/>
</dbReference>
<feature type="domain" description="PAC" evidence="10">
    <location>
        <begin position="1171"/>
        <end position="1221"/>
    </location>
</feature>
<dbReference type="SMART" id="SM00448">
    <property type="entry name" value="REC"/>
    <property type="match status" value="1"/>
</dbReference>
<dbReference type="GO" id="GO:0000155">
    <property type="term" value="F:phosphorelay sensor kinase activity"/>
    <property type="evidence" value="ECO:0007669"/>
    <property type="project" value="InterPro"/>
</dbReference>
<dbReference type="InterPro" id="IPR036890">
    <property type="entry name" value="HATPase_C_sf"/>
</dbReference>
<dbReference type="NCBIfam" id="TIGR00229">
    <property type="entry name" value="sensory_box"/>
    <property type="match status" value="8"/>
</dbReference>
<dbReference type="EC" id="2.7.13.3" evidence="2"/>
<comment type="catalytic activity">
    <reaction evidence="1">
        <text>ATP + protein L-histidine = ADP + protein N-phospho-L-histidine.</text>
        <dbReference type="EC" id="2.7.13.3"/>
    </reaction>
</comment>
<dbReference type="InterPro" id="IPR003594">
    <property type="entry name" value="HATPase_dom"/>
</dbReference>
<gene>
    <name evidence="11" type="ORF">KHC33_05020</name>
</gene>
<dbReference type="KEGG" id="mrtj:KHC33_05020"/>
<dbReference type="Gene3D" id="3.30.565.10">
    <property type="entry name" value="Histidine kinase-like ATPase, C-terminal domain"/>
    <property type="match status" value="1"/>
</dbReference>
<sequence>MISILYADDKGDLLVRGKQILEKNGEFSVHTCISVQEGMENINSHDYDVIISRFSKPGFDGISFLKAVRKQSGDIPFILLTNPDNDLALYEVFQNGADMCPWKEGNEEFRFLLLTLKIRSVVQREKNESSVHDLKSETESLKHRAAMLRILNEIISEVNNAQSLSDLLEKVLERSITLLNFDSGGIYFVDPNSRMAHIVHAQNLPVQFLAEVDNVSIDKEPYNTMFIKNQPLFIENYVQVSPERSQKYGLYSIATLPLISKGKAIGVLNIASMRRYLISDEEKETLISISRELGSAIERLCTEEERRRSAQNIRTLFQSIEDIVFVVDLKGTIIAMNAAAEQRLSYSRQELIGRNILDILAPEKREEAPILYEKLVNGTGKDNSIPIIAKDGTRIEVDTKVSRGKWDDQDVLIGVSRDVTERRRFEDALQKSERRLNEAQHLAKTGSWELDIPANRLSWSDVIFEIFEIDPFQFGATYEAFLNAIHPDDRKAVDKAYSASLRDKTPYQIEHRLRMPDGRIKYVLERCETKYDSSGSPLSSLGTVQDITEQKIAELSLKEKDIRYREIFEGNFDGFVMVDLAGHVIDANQAYCSIVGYTLEELKALDNFYVITAEKWQRWEQEEIWKKRLLVHGYSGLFEKEYIRKNGEIFPVELQAYVSYSIDGTLQYLWAVVRDITERKHAEEERESLISTIVKNNADLNVTYEQLLQTEQELKKQNVALTLSRESFRETNEYLENLIACANVPIIIWNPSFHIKRVNRSFEHLIGRPAEEMTGQSLRVLFPPDKADRTMRLLQTTLDGVRWETTEIDIIRSDGAIRTLLWNSATLYTPDGLTPLATIAQGYDVTEKNRLEREKESALEQIQNNLAILAILNDEIRNPLAIIMATTSMLADPAAADIIDNEVNRIDQLVTQLDQRWLQSEKVLNMIRKHYNITVSHRTEAGSVELRREDTKDQISAEKDGSCEEQREVLIEEVQAQLYTILNSMDVLVYVADMDTYEILYANNRLKAYLGPLTGQKCYQYLQNGRESPCPFCTNHLLVDENGPTGLYQWEFQSPVTGRWYDCRDRAIRWSDGRIVRMEIGTDITAHKIAEKTLQASEQRIRTLLENIPFGILLADGKTRRFIFANETICQMMGYTSDELIGMTPQDIHPPEEYPRIREIFDQMAKGTVESCQDIPILRKDRSVFPVRIHSSTLNLEGQRYLLGIFSDITEQKIAEEKILELQRRESDIINFLPDATFAIDREGRVIAWNRTMEEMTGVFAEDMLGKGDYEYAIPFYGEQRPLLIDLSLLPDEIIEKKYQDLRHEGRILVAETTKARPKGLEKVLWGMATPLTDAKGNVIGAIESIRDITEVKKTEKALRLSQEKYSTLFLSSPDAIIISDLVSGRIIEVNDAFAQNLEYSYEELIGRNTIELEIWNSQYERNHFINLIKKQGKVKGFETVTHSKSGKSFWVSISADIIALEGQTFLISTIRDISGQKQNEIALKESEEKYRNVVEQAQDGIVIVQGFYMVFLNDAFARITGYTVDDLTGRDFRILFPPDKQEKFAEFIRKRLAGEPLPKIHETNLLRCDNSEIQVEAIGALISYQGAPADLIIVRDISERKRLEFSLLEALQKLKILTGITRHDIINDLNIITVSLDLVLDSDLRRDQQEYITNALTAGQTLKNTIEFTRECEDFGSLSSRWMDLISIVNAARSDVSFGDITADILISPDIEIFADPIIQKVFSTLFENSVRHGTTISAIWITTEKRGKKIIIVYADDGIGIPEEDKERIFQHGYGKNTGIGLYLVRELLSITGLTICETGESGKGARFEIVVPQGFFRVKKS</sequence>
<dbReference type="Pfam" id="PF08448">
    <property type="entry name" value="PAS_4"/>
    <property type="match status" value="2"/>
</dbReference>
<dbReference type="InterPro" id="IPR000700">
    <property type="entry name" value="PAS-assoc_C"/>
</dbReference>
<dbReference type="SUPFAM" id="SSF52172">
    <property type="entry name" value="CheY-like"/>
    <property type="match status" value="1"/>
</dbReference>
<dbReference type="PROSITE" id="PS50113">
    <property type="entry name" value="PAC"/>
    <property type="match status" value="6"/>
</dbReference>
<dbReference type="PANTHER" id="PTHR43304:SF1">
    <property type="entry name" value="PAC DOMAIN-CONTAINING PROTEIN"/>
    <property type="match status" value="1"/>
</dbReference>
<dbReference type="CDD" id="cd00156">
    <property type="entry name" value="REC"/>
    <property type="match status" value="1"/>
</dbReference>
<dbReference type="PANTHER" id="PTHR43304">
    <property type="entry name" value="PHYTOCHROME-LIKE PROTEIN CPH1"/>
    <property type="match status" value="1"/>
</dbReference>
<dbReference type="SMART" id="SM00091">
    <property type="entry name" value="PAS"/>
    <property type="match status" value="9"/>
</dbReference>
<dbReference type="SUPFAM" id="SSF55874">
    <property type="entry name" value="ATPase domain of HSP90 chaperone/DNA topoisomerase II/histidine kinase"/>
    <property type="match status" value="1"/>
</dbReference>
<dbReference type="InterPro" id="IPR013656">
    <property type="entry name" value="PAS_4"/>
</dbReference>
<dbReference type="Pfam" id="PF00072">
    <property type="entry name" value="Response_reg"/>
    <property type="match status" value="1"/>
</dbReference>
<dbReference type="SUPFAM" id="SSF55781">
    <property type="entry name" value="GAF domain-like"/>
    <property type="match status" value="1"/>
</dbReference>
<dbReference type="SMART" id="SM00065">
    <property type="entry name" value="GAF"/>
    <property type="match status" value="1"/>
</dbReference>
<evidence type="ECO:0000259" key="7">
    <source>
        <dbReference type="PROSITE" id="PS50109"/>
    </source>
</evidence>
<evidence type="ECO:0000313" key="12">
    <source>
        <dbReference type="Proteomes" id="UP000680656"/>
    </source>
</evidence>
<name>A0A8E7EHX9_9EURY</name>
<dbReference type="Pfam" id="PF02518">
    <property type="entry name" value="HATPase_c"/>
    <property type="match status" value="1"/>
</dbReference>
<evidence type="ECO:0000259" key="10">
    <source>
        <dbReference type="PROSITE" id="PS50113"/>
    </source>
</evidence>
<dbReference type="SMART" id="SM00086">
    <property type="entry name" value="PAC"/>
    <property type="match status" value="8"/>
</dbReference>
<dbReference type="InterPro" id="IPR011006">
    <property type="entry name" value="CheY-like_superfamily"/>
</dbReference>
<feature type="domain" description="PAS" evidence="9">
    <location>
        <begin position="1222"/>
        <end position="1267"/>
    </location>
</feature>
<dbReference type="InterPro" id="IPR052162">
    <property type="entry name" value="Sensor_kinase/Photoreceptor"/>
</dbReference>
<dbReference type="CDD" id="cd00075">
    <property type="entry name" value="HATPase"/>
    <property type="match status" value="1"/>
</dbReference>
<dbReference type="PROSITE" id="PS50109">
    <property type="entry name" value="HIS_KIN"/>
    <property type="match status" value="1"/>
</dbReference>
<dbReference type="CDD" id="cd00130">
    <property type="entry name" value="PAS"/>
    <property type="match status" value="8"/>
</dbReference>
<organism evidence="11 12">
    <name type="scientific">Methanospirillum purgamenti</name>
    <dbReference type="NCBI Taxonomy" id="2834276"/>
    <lineage>
        <taxon>Archaea</taxon>
        <taxon>Methanobacteriati</taxon>
        <taxon>Methanobacteriota</taxon>
        <taxon>Stenosarchaea group</taxon>
        <taxon>Methanomicrobia</taxon>
        <taxon>Methanomicrobiales</taxon>
        <taxon>Methanospirillaceae</taxon>
        <taxon>Methanospirillum</taxon>
    </lineage>
</organism>
<evidence type="ECO:0000256" key="2">
    <source>
        <dbReference type="ARBA" id="ARBA00012438"/>
    </source>
</evidence>
<dbReference type="Pfam" id="PF08447">
    <property type="entry name" value="PAS_3"/>
    <property type="match status" value="1"/>
</dbReference>
<feature type="domain" description="PAC" evidence="10">
    <location>
        <begin position="636"/>
        <end position="688"/>
    </location>
</feature>
<proteinExistence type="predicted"/>
<dbReference type="InterPro" id="IPR029016">
    <property type="entry name" value="GAF-like_dom_sf"/>
</dbReference>
<keyword evidence="5" id="KW-0418">Kinase</keyword>